<dbReference type="PANTHER" id="PTHR10192">
    <property type="entry name" value="MOLYBDOPTERIN BIOSYNTHESIS PROTEIN"/>
    <property type="match status" value="1"/>
</dbReference>
<evidence type="ECO:0000256" key="2">
    <source>
        <dbReference type="ARBA" id="ARBA00003487"/>
    </source>
</evidence>
<feature type="domain" description="MoaB/Mog" evidence="11">
    <location>
        <begin position="185"/>
        <end position="325"/>
    </location>
</feature>
<dbReference type="GO" id="GO:0061599">
    <property type="term" value="F:molybdopterin molybdotransferase activity"/>
    <property type="evidence" value="ECO:0007669"/>
    <property type="project" value="UniProtKB-UniRule"/>
</dbReference>
<keyword evidence="7 10" id="KW-0500">Molybdenum</keyword>
<dbReference type="InterPro" id="IPR008284">
    <property type="entry name" value="MoCF_biosynth_CS"/>
</dbReference>
<dbReference type="EMBL" id="WNZX01000003">
    <property type="protein sequence ID" value="MUG70129.1"/>
    <property type="molecule type" value="Genomic_DNA"/>
</dbReference>
<dbReference type="Gene3D" id="2.170.190.11">
    <property type="entry name" value="Molybdopterin biosynthesis moea protein, domain 3"/>
    <property type="match status" value="1"/>
</dbReference>
<evidence type="ECO:0000313" key="12">
    <source>
        <dbReference type="EMBL" id="MUG70129.1"/>
    </source>
</evidence>
<dbReference type="InterPro" id="IPR036425">
    <property type="entry name" value="MoaB/Mog-like_dom_sf"/>
</dbReference>
<dbReference type="PANTHER" id="PTHR10192:SF5">
    <property type="entry name" value="GEPHYRIN"/>
    <property type="match status" value="1"/>
</dbReference>
<dbReference type="Gene3D" id="2.40.340.10">
    <property type="entry name" value="MoeA, C-terminal, domain IV"/>
    <property type="match status" value="1"/>
</dbReference>
<dbReference type="InterPro" id="IPR038987">
    <property type="entry name" value="MoeA-like"/>
</dbReference>
<accession>A0A7X2Z888</accession>
<proteinExistence type="inferred from homology"/>
<dbReference type="NCBIfam" id="NF045515">
    <property type="entry name" value="Glp_gephyrin"/>
    <property type="match status" value="1"/>
</dbReference>
<dbReference type="EC" id="2.10.1.1" evidence="5 10"/>
<sequence>MKFFNVKTVDETMAVIEEQFAPIHEPVRISILEAVGRILAEDVFSREQVPPFARSTVDGYAVQAKTTYGASESLPAFLDITGNIHMGKRAELPLVEGQAQYMPTGGMLPEGADSVVMIEHVEEVGDLLNVYRQVAPGENVIRAGDDVRVGDRVLARGSRLRPQDVGVLAAIGVTEIAVYPIPVVGILSTGDEIVPPDKAELSPGEIRDINSIMIGARLAQLGAKAVYGGIVRDEYEELLTRAKALFEQVDLLLLSGGSSVGTRDFTVQVLEALGEPGVLVHGVATKPGKPTIIGKSQGKPVVGLPGHPVSALIMFDLLVVSILRRLQGESNEVPDKRSRARISRNVPSAAGRSDYIRVRLEERGDELWAVPVFGKSGLVTTMVESDGIVEIAANKEGVVEGEQVKVMLFGSSY</sequence>
<dbReference type="GO" id="GO:0046872">
    <property type="term" value="F:metal ion binding"/>
    <property type="evidence" value="ECO:0007669"/>
    <property type="project" value="UniProtKB-UniRule"/>
</dbReference>
<evidence type="ECO:0000256" key="4">
    <source>
        <dbReference type="ARBA" id="ARBA00010763"/>
    </source>
</evidence>
<dbReference type="Pfam" id="PF03454">
    <property type="entry name" value="MoeA_C"/>
    <property type="match status" value="1"/>
</dbReference>
<evidence type="ECO:0000256" key="8">
    <source>
        <dbReference type="ARBA" id="ARBA00023150"/>
    </source>
</evidence>
<comment type="catalytic activity">
    <reaction evidence="9">
        <text>adenylyl-molybdopterin + molybdate = Mo-molybdopterin + AMP + H(+)</text>
        <dbReference type="Rhea" id="RHEA:35047"/>
        <dbReference type="ChEBI" id="CHEBI:15378"/>
        <dbReference type="ChEBI" id="CHEBI:36264"/>
        <dbReference type="ChEBI" id="CHEBI:62727"/>
        <dbReference type="ChEBI" id="CHEBI:71302"/>
        <dbReference type="ChEBI" id="CHEBI:456215"/>
        <dbReference type="EC" id="2.10.1.1"/>
    </reaction>
</comment>
<evidence type="ECO:0000256" key="5">
    <source>
        <dbReference type="ARBA" id="ARBA00013269"/>
    </source>
</evidence>
<evidence type="ECO:0000256" key="3">
    <source>
        <dbReference type="ARBA" id="ARBA00005046"/>
    </source>
</evidence>
<dbReference type="AlphaFoldDB" id="A0A7X2Z888"/>
<comment type="pathway">
    <text evidence="3 10">Cofactor biosynthesis; molybdopterin biosynthesis.</text>
</comment>
<dbReference type="GO" id="GO:0005829">
    <property type="term" value="C:cytosol"/>
    <property type="evidence" value="ECO:0007669"/>
    <property type="project" value="TreeGrafter"/>
</dbReference>
<evidence type="ECO:0000256" key="1">
    <source>
        <dbReference type="ARBA" id="ARBA00002901"/>
    </source>
</evidence>
<dbReference type="Proteomes" id="UP000450917">
    <property type="component" value="Unassembled WGS sequence"/>
</dbReference>
<keyword evidence="10" id="KW-0460">Magnesium</keyword>
<dbReference type="Gene3D" id="3.40.980.10">
    <property type="entry name" value="MoaB/Mog-like domain"/>
    <property type="match status" value="1"/>
</dbReference>
<evidence type="ECO:0000256" key="10">
    <source>
        <dbReference type="RuleBase" id="RU365090"/>
    </source>
</evidence>
<keyword evidence="10" id="KW-0479">Metal-binding</keyword>
<comment type="function">
    <text evidence="2">May be involved in the biosynthesis of molybdopterin.</text>
</comment>
<dbReference type="PROSITE" id="PS01079">
    <property type="entry name" value="MOCF_BIOSYNTHESIS_2"/>
    <property type="match status" value="1"/>
</dbReference>
<comment type="similarity">
    <text evidence="4 10">Belongs to the MoeA family.</text>
</comment>
<dbReference type="SUPFAM" id="SSF63867">
    <property type="entry name" value="MoeA C-terminal domain-like"/>
    <property type="match status" value="1"/>
</dbReference>
<name>A0A7X2Z888_9BACL</name>
<dbReference type="GO" id="GO:0006777">
    <property type="term" value="P:Mo-molybdopterin cofactor biosynthetic process"/>
    <property type="evidence" value="ECO:0007669"/>
    <property type="project" value="UniProtKB-UniRule"/>
</dbReference>
<dbReference type="InterPro" id="IPR036688">
    <property type="entry name" value="MoeA_C_domain_IV_sf"/>
</dbReference>
<dbReference type="UniPathway" id="UPA00344"/>
<evidence type="ECO:0000259" key="11">
    <source>
        <dbReference type="SMART" id="SM00852"/>
    </source>
</evidence>
<comment type="caution">
    <text evidence="12">The sequence shown here is derived from an EMBL/GenBank/DDBJ whole genome shotgun (WGS) entry which is preliminary data.</text>
</comment>
<organism evidence="12 13">
    <name type="scientific">Paenibacillus validus</name>
    <dbReference type="NCBI Taxonomy" id="44253"/>
    <lineage>
        <taxon>Bacteria</taxon>
        <taxon>Bacillati</taxon>
        <taxon>Bacillota</taxon>
        <taxon>Bacilli</taxon>
        <taxon>Bacillales</taxon>
        <taxon>Paenibacillaceae</taxon>
        <taxon>Paenibacillus</taxon>
    </lineage>
</organism>
<dbReference type="InterPro" id="IPR036135">
    <property type="entry name" value="MoeA_linker/N_sf"/>
</dbReference>
<evidence type="ECO:0000256" key="6">
    <source>
        <dbReference type="ARBA" id="ARBA00021108"/>
    </source>
</evidence>
<protein>
    <recommendedName>
        <fullName evidence="6 10">Molybdopterin molybdenumtransferase</fullName>
        <ecNumber evidence="5 10">2.10.1.1</ecNumber>
    </recommendedName>
</protein>
<dbReference type="Gene3D" id="3.90.105.10">
    <property type="entry name" value="Molybdopterin biosynthesis moea protein, domain 2"/>
    <property type="match status" value="1"/>
</dbReference>
<dbReference type="Pfam" id="PF00994">
    <property type="entry name" value="MoCF_biosynth"/>
    <property type="match status" value="1"/>
</dbReference>
<dbReference type="NCBIfam" id="TIGR00177">
    <property type="entry name" value="molyb_syn"/>
    <property type="match status" value="1"/>
</dbReference>
<dbReference type="SUPFAM" id="SSF53218">
    <property type="entry name" value="Molybdenum cofactor biosynthesis proteins"/>
    <property type="match status" value="1"/>
</dbReference>
<dbReference type="RefSeq" id="WP_155614203.1">
    <property type="nucleotide sequence ID" value="NZ_WNZX01000003.1"/>
</dbReference>
<comment type="cofactor">
    <cofactor evidence="10">
        <name>Mg(2+)</name>
        <dbReference type="ChEBI" id="CHEBI:18420"/>
    </cofactor>
</comment>
<evidence type="ECO:0000256" key="7">
    <source>
        <dbReference type="ARBA" id="ARBA00022505"/>
    </source>
</evidence>
<dbReference type="InterPro" id="IPR001453">
    <property type="entry name" value="MoaB/Mog_dom"/>
</dbReference>
<keyword evidence="8 10" id="KW-0501">Molybdenum cofactor biosynthesis</keyword>
<comment type="function">
    <text evidence="1 10">Catalyzes the insertion of molybdate into adenylated molybdopterin with the concomitant release of AMP.</text>
</comment>
<dbReference type="SMART" id="SM00852">
    <property type="entry name" value="MoCF_biosynth"/>
    <property type="match status" value="1"/>
</dbReference>
<dbReference type="SUPFAM" id="SSF63882">
    <property type="entry name" value="MoeA N-terminal region -like"/>
    <property type="match status" value="1"/>
</dbReference>
<evidence type="ECO:0000313" key="13">
    <source>
        <dbReference type="Proteomes" id="UP000450917"/>
    </source>
</evidence>
<keyword evidence="10 12" id="KW-0808">Transferase</keyword>
<reference evidence="12 13" key="1">
    <citation type="submission" date="2019-11" db="EMBL/GenBank/DDBJ databases">
        <title>Draft genome sequences of five Paenibacillus species of dairy origin.</title>
        <authorList>
            <person name="Olajide A.M."/>
            <person name="Chen S."/>
            <person name="Lapointe G."/>
        </authorList>
    </citation>
    <scope>NUCLEOTIDE SEQUENCE [LARGE SCALE GENOMIC DNA]</scope>
    <source>
        <strain evidence="12 13">2CS3</strain>
    </source>
</reference>
<gene>
    <name evidence="12" type="ORF">GNP93_05485</name>
</gene>
<evidence type="ECO:0000256" key="9">
    <source>
        <dbReference type="ARBA" id="ARBA00047317"/>
    </source>
</evidence>
<dbReference type="Pfam" id="PF03453">
    <property type="entry name" value="MoeA_N"/>
    <property type="match status" value="1"/>
</dbReference>
<keyword evidence="13" id="KW-1185">Reference proteome</keyword>
<dbReference type="InterPro" id="IPR005110">
    <property type="entry name" value="MoeA_linker/N"/>
</dbReference>
<dbReference type="InterPro" id="IPR005111">
    <property type="entry name" value="MoeA_C_domain_IV"/>
</dbReference>
<dbReference type="CDD" id="cd00887">
    <property type="entry name" value="MoeA"/>
    <property type="match status" value="1"/>
</dbReference>